<reference evidence="1 2" key="1">
    <citation type="submission" date="2021-03" db="EMBL/GenBank/DDBJ databases">
        <title>novel species isolated from a fishpond in China.</title>
        <authorList>
            <person name="Lu H."/>
            <person name="Cai Z."/>
        </authorList>
    </citation>
    <scope>NUCLEOTIDE SEQUENCE [LARGE SCALE GENOMIC DNA]</scope>
    <source>
        <strain evidence="1 2">JCM 31546</strain>
    </source>
</reference>
<sequence>MERSFFAFSKTSPTEFEFDQSYEVLAARNLSCFNEGQFVANDLETVLLIFTFSVNKLIVSCPKA</sequence>
<dbReference type="EMBL" id="JAFKCW010000004">
    <property type="protein sequence ID" value="MBN7802905.1"/>
    <property type="molecule type" value="Genomic_DNA"/>
</dbReference>
<organism evidence="1 2">
    <name type="scientific">Algoriphagus aestuariicola</name>
    <dbReference type="NCBI Taxonomy" id="1852016"/>
    <lineage>
        <taxon>Bacteria</taxon>
        <taxon>Pseudomonadati</taxon>
        <taxon>Bacteroidota</taxon>
        <taxon>Cytophagia</taxon>
        <taxon>Cytophagales</taxon>
        <taxon>Cyclobacteriaceae</taxon>
        <taxon>Algoriphagus</taxon>
    </lineage>
</organism>
<accession>A0ABS3BX32</accession>
<gene>
    <name evidence="1" type="ORF">J0A67_18655</name>
</gene>
<name>A0ABS3BX32_9BACT</name>
<protein>
    <submittedName>
        <fullName evidence="1">Uncharacterized protein</fullName>
    </submittedName>
</protein>
<dbReference type="Proteomes" id="UP000664698">
    <property type="component" value="Unassembled WGS sequence"/>
</dbReference>
<proteinExistence type="predicted"/>
<evidence type="ECO:0000313" key="2">
    <source>
        <dbReference type="Proteomes" id="UP000664698"/>
    </source>
</evidence>
<evidence type="ECO:0000313" key="1">
    <source>
        <dbReference type="EMBL" id="MBN7802905.1"/>
    </source>
</evidence>
<comment type="caution">
    <text evidence="1">The sequence shown here is derived from an EMBL/GenBank/DDBJ whole genome shotgun (WGS) entry which is preliminary data.</text>
</comment>
<dbReference type="RefSeq" id="WP_206570909.1">
    <property type="nucleotide sequence ID" value="NZ_JAFKCW010000004.1"/>
</dbReference>
<keyword evidence="2" id="KW-1185">Reference proteome</keyword>